<feature type="transmembrane region" description="Helical" evidence="1">
    <location>
        <begin position="9"/>
        <end position="30"/>
    </location>
</feature>
<keyword evidence="1" id="KW-0812">Transmembrane</keyword>
<dbReference type="RefSeq" id="WP_284102472.1">
    <property type="nucleotide sequence ID" value="NZ_JARRAF010000032.1"/>
</dbReference>
<keyword evidence="3" id="KW-1185">Reference proteome</keyword>
<gene>
    <name evidence="2" type="ORF">PZA18_19115</name>
</gene>
<protein>
    <submittedName>
        <fullName evidence="2">Uncharacterized protein</fullName>
    </submittedName>
</protein>
<feature type="transmembrane region" description="Helical" evidence="1">
    <location>
        <begin position="119"/>
        <end position="140"/>
    </location>
</feature>
<evidence type="ECO:0000256" key="1">
    <source>
        <dbReference type="SAM" id="Phobius"/>
    </source>
</evidence>
<feature type="transmembrane region" description="Helical" evidence="1">
    <location>
        <begin position="85"/>
        <end position="107"/>
    </location>
</feature>
<proteinExistence type="predicted"/>
<evidence type="ECO:0000313" key="3">
    <source>
        <dbReference type="Proteomes" id="UP001172778"/>
    </source>
</evidence>
<dbReference type="Proteomes" id="UP001172778">
    <property type="component" value="Unassembled WGS sequence"/>
</dbReference>
<dbReference type="EMBL" id="JARRAF010000032">
    <property type="protein sequence ID" value="MDK2126158.1"/>
    <property type="molecule type" value="Genomic_DNA"/>
</dbReference>
<reference evidence="2" key="1">
    <citation type="submission" date="2023-03" db="EMBL/GenBank/DDBJ databases">
        <title>Chitinimonas shenzhenensis gen. nov., sp. nov., a novel member of family Burkholderiaceae isolated from activated sludge collected in Shen Zhen, China.</title>
        <authorList>
            <person name="Wang X."/>
        </authorList>
    </citation>
    <scope>NUCLEOTIDE SEQUENCE</scope>
    <source>
        <strain evidence="2">DQS-5</strain>
    </source>
</reference>
<keyword evidence="1" id="KW-1133">Transmembrane helix</keyword>
<comment type="caution">
    <text evidence="2">The sequence shown here is derived from an EMBL/GenBank/DDBJ whole genome shotgun (WGS) entry which is preliminary data.</text>
</comment>
<evidence type="ECO:0000313" key="2">
    <source>
        <dbReference type="EMBL" id="MDK2126158.1"/>
    </source>
</evidence>
<organism evidence="2 3">
    <name type="scientific">Parachitinimonas caeni</name>
    <dbReference type="NCBI Taxonomy" id="3031301"/>
    <lineage>
        <taxon>Bacteria</taxon>
        <taxon>Pseudomonadati</taxon>
        <taxon>Pseudomonadota</taxon>
        <taxon>Betaproteobacteria</taxon>
        <taxon>Neisseriales</taxon>
        <taxon>Chitinibacteraceae</taxon>
        <taxon>Parachitinimonas</taxon>
    </lineage>
</organism>
<feature type="transmembrane region" description="Helical" evidence="1">
    <location>
        <begin position="50"/>
        <end position="73"/>
    </location>
</feature>
<name>A0ABT7E484_9NEIS</name>
<accession>A0ABT7E484</accession>
<keyword evidence="1" id="KW-0472">Membrane</keyword>
<sequence length="172" mass="18868">MREIESHSLMFAGVGAILGAALHVVALIGGPEWIAFLRAPAAVVESARQGTWLAPVGCLFIAGLMTGCGLYAFSGAGVIGRLPFLRAGLVSIAAVCLLRGMILLPFLLYRPELFDKLPVFDVVASLVWFMIGAAYAIGAWQIWYRTERIFVFEPERPTTFGYNTHFKTRLFK</sequence>